<dbReference type="EMBL" id="CP134050">
    <property type="protein sequence ID" value="WNC16988.1"/>
    <property type="molecule type" value="Genomic_DNA"/>
</dbReference>
<evidence type="ECO:0000313" key="3">
    <source>
        <dbReference type="Proteomes" id="UP001256827"/>
    </source>
</evidence>
<protein>
    <recommendedName>
        <fullName evidence="4">Transposase</fullName>
    </recommendedName>
</protein>
<name>A0ABY9TA39_BREBE</name>
<gene>
    <name evidence="2" type="ORF">RGB73_11970</name>
</gene>
<keyword evidence="3" id="KW-1185">Reference proteome</keyword>
<dbReference type="InterPro" id="IPR053749">
    <property type="entry name" value="TA_system-associated_sf"/>
</dbReference>
<evidence type="ECO:0000313" key="2">
    <source>
        <dbReference type="EMBL" id="WNC16988.1"/>
    </source>
</evidence>
<feature type="compositionally biased region" description="Basic residues" evidence="1">
    <location>
        <begin position="172"/>
        <end position="190"/>
    </location>
</feature>
<dbReference type="Proteomes" id="UP001256827">
    <property type="component" value="Chromosome"/>
</dbReference>
<proteinExistence type="predicted"/>
<sequence length="190" mass="21718">MNSLDEWRMFKQFIHSAERVWTQIAASPRGKPVYTVGGLDYTPLPEKYNTKRKISRIFRRYWGRQLSETMIRNLNLRLVKGKLCVPYKEIPSFPTIVQSLQVKANSPNQKVVSAVLMGGSKKVRVEYRFIRAGATAPYTIMKRSARENDPRYRLPGAAKTKAKAKPTAQAKPKAKPKQQSNGRKKLLKTP</sequence>
<evidence type="ECO:0000256" key="1">
    <source>
        <dbReference type="SAM" id="MobiDB-lite"/>
    </source>
</evidence>
<reference evidence="2 3" key="1">
    <citation type="submission" date="2023-09" db="EMBL/GenBank/DDBJ databases">
        <title>Complete Genome and Methylome dissection of Bacillus brevis NEB573 original source of BbsI restriction endonuclease.</title>
        <authorList>
            <person name="Fomenkov A."/>
            <person name="Roberts R.D."/>
        </authorList>
    </citation>
    <scope>NUCLEOTIDE SEQUENCE [LARGE SCALE GENOMIC DNA]</scope>
    <source>
        <strain evidence="2 3">NEB573</strain>
    </source>
</reference>
<dbReference type="InterPro" id="IPR031841">
    <property type="entry name" value="Endopep_inhib"/>
</dbReference>
<dbReference type="Gene3D" id="3.10.450.420">
    <property type="match status" value="1"/>
</dbReference>
<feature type="region of interest" description="Disordered" evidence="1">
    <location>
        <begin position="144"/>
        <end position="190"/>
    </location>
</feature>
<evidence type="ECO:0008006" key="4">
    <source>
        <dbReference type="Google" id="ProtNLM"/>
    </source>
</evidence>
<dbReference type="Pfam" id="PF16800">
    <property type="entry name" value="Endopep_inhib"/>
    <property type="match status" value="1"/>
</dbReference>
<accession>A0ABY9TA39</accession>
<dbReference type="RefSeq" id="WP_310772249.1">
    <property type="nucleotide sequence ID" value="NZ_CP134050.1"/>
</dbReference>
<organism evidence="2 3">
    <name type="scientific">Brevibacillus brevis</name>
    <name type="common">Bacillus brevis</name>
    <dbReference type="NCBI Taxonomy" id="1393"/>
    <lineage>
        <taxon>Bacteria</taxon>
        <taxon>Bacillati</taxon>
        <taxon>Bacillota</taxon>
        <taxon>Bacilli</taxon>
        <taxon>Bacillales</taxon>
        <taxon>Paenibacillaceae</taxon>
        <taxon>Brevibacillus</taxon>
    </lineage>
</organism>